<evidence type="ECO:0000313" key="8">
    <source>
        <dbReference type="Proteomes" id="UP000567795"/>
    </source>
</evidence>
<accession>A0A852ZPG1</accession>
<dbReference type="CDD" id="cd03257">
    <property type="entry name" value="ABC_NikE_OppD_transporters"/>
    <property type="match status" value="2"/>
</dbReference>
<dbReference type="RefSeq" id="WP_179813243.1">
    <property type="nucleotide sequence ID" value="NZ_JACBZD010000001.1"/>
</dbReference>
<dbReference type="PANTHER" id="PTHR43776">
    <property type="entry name" value="TRANSPORT ATP-BINDING PROTEIN"/>
    <property type="match status" value="1"/>
</dbReference>
<dbReference type="SMART" id="SM00382">
    <property type="entry name" value="AAA"/>
    <property type="match status" value="2"/>
</dbReference>
<feature type="region of interest" description="Disordered" evidence="5">
    <location>
        <begin position="277"/>
        <end position="310"/>
    </location>
</feature>
<protein>
    <submittedName>
        <fullName evidence="7">Peptide/nickel transport system ATP-binding protein</fullName>
    </submittedName>
</protein>
<feature type="domain" description="ABC transporter" evidence="6">
    <location>
        <begin position="14"/>
        <end position="263"/>
    </location>
</feature>
<sequence length="572" mass="61706">MTDPRHDEGPLLSVHGLRVAYRVGTGREVEAVRGVDLRVDPGEVVALVGESGSGKTTVAQSVIGLLPTGGAVRAGRVLFEGEDLVALPERRMTRVRGARIGLVPQDPGVSLDPVRRVGDQVAEALRLHRAVDRRTARATAVDLLREAGLPEPEVAARRHPHELSGGQRQRVLIAAALACRPRLVIADEPTSALDVTVQRVVLDALDTLTGRHGTAVLLITHDLGVAADRAQRVVVMRHGRVVEEGPTAQVLRAPRDPYTRELLAAAPSLASARLITLRDRPPRRAGSDDPLARPASAADAAPPADRPPTPLVEVVDLRKEYRTRLADGRRHTLAAVDGVSFSVPRGRTLALVGESGSGKTTTARMVLGLTGVTAGTVRFDGEDVTGLRGRPWRLLRRRMQPVHQNPYASLDPRFGVADIVEEPLRAFGIGDRDERRRRVAEAVEQVALPSSVANRRPRELSGGQRQRVAIARALVLRPDLLVLDEPVSALDVSVQARILELLVRLQGELGLTYLLISHDLAVVRQVADDVAVMRRGRLVEAGACARVLAAPAHDYTRELLDAVPGRRAVRSA</sequence>
<dbReference type="NCBIfam" id="NF008453">
    <property type="entry name" value="PRK11308.1"/>
    <property type="match status" value="2"/>
</dbReference>
<organism evidence="7 8">
    <name type="scientific">Allostreptomyces psammosilenae</name>
    <dbReference type="NCBI Taxonomy" id="1892865"/>
    <lineage>
        <taxon>Bacteria</taxon>
        <taxon>Bacillati</taxon>
        <taxon>Actinomycetota</taxon>
        <taxon>Actinomycetes</taxon>
        <taxon>Kitasatosporales</taxon>
        <taxon>Streptomycetaceae</taxon>
        <taxon>Allostreptomyces</taxon>
    </lineage>
</organism>
<feature type="domain" description="ABC transporter" evidence="6">
    <location>
        <begin position="312"/>
        <end position="560"/>
    </location>
</feature>
<name>A0A852ZPG1_9ACTN</name>
<gene>
    <name evidence="7" type="ORF">FHU37_001279</name>
</gene>
<dbReference type="InterPro" id="IPR027417">
    <property type="entry name" value="P-loop_NTPase"/>
</dbReference>
<dbReference type="SUPFAM" id="SSF52540">
    <property type="entry name" value="P-loop containing nucleoside triphosphate hydrolases"/>
    <property type="match status" value="2"/>
</dbReference>
<keyword evidence="3" id="KW-0547">Nucleotide-binding</keyword>
<dbReference type="Proteomes" id="UP000567795">
    <property type="component" value="Unassembled WGS sequence"/>
</dbReference>
<proteinExistence type="inferred from homology"/>
<dbReference type="Pfam" id="PF00005">
    <property type="entry name" value="ABC_tran"/>
    <property type="match status" value="2"/>
</dbReference>
<reference evidence="7 8" key="1">
    <citation type="submission" date="2020-07" db="EMBL/GenBank/DDBJ databases">
        <title>Sequencing the genomes of 1000 actinobacteria strains.</title>
        <authorList>
            <person name="Klenk H.-P."/>
        </authorList>
    </citation>
    <scope>NUCLEOTIDE SEQUENCE [LARGE SCALE GENOMIC DNA]</scope>
    <source>
        <strain evidence="7 8">DSM 42178</strain>
    </source>
</reference>
<keyword evidence="4 7" id="KW-0067">ATP-binding</keyword>
<evidence type="ECO:0000256" key="3">
    <source>
        <dbReference type="ARBA" id="ARBA00022741"/>
    </source>
</evidence>
<dbReference type="InterPro" id="IPR003439">
    <property type="entry name" value="ABC_transporter-like_ATP-bd"/>
</dbReference>
<dbReference type="InterPro" id="IPR013563">
    <property type="entry name" value="Oligopep_ABC_C"/>
</dbReference>
<dbReference type="FunFam" id="3.40.50.300:FF:000016">
    <property type="entry name" value="Oligopeptide ABC transporter ATP-binding component"/>
    <property type="match status" value="1"/>
</dbReference>
<dbReference type="PROSITE" id="PS00211">
    <property type="entry name" value="ABC_TRANSPORTER_1"/>
    <property type="match status" value="2"/>
</dbReference>
<comment type="similarity">
    <text evidence="1">Belongs to the ABC transporter superfamily.</text>
</comment>
<feature type="compositionally biased region" description="Low complexity" evidence="5">
    <location>
        <begin position="292"/>
        <end position="303"/>
    </location>
</feature>
<dbReference type="InterPro" id="IPR050319">
    <property type="entry name" value="ABC_transp_ATP-bind"/>
</dbReference>
<dbReference type="NCBIfam" id="NF007739">
    <property type="entry name" value="PRK10419.1"/>
    <property type="match status" value="2"/>
</dbReference>
<feature type="compositionally biased region" description="Basic and acidic residues" evidence="5">
    <location>
        <begin position="277"/>
        <end position="291"/>
    </location>
</feature>
<evidence type="ECO:0000256" key="4">
    <source>
        <dbReference type="ARBA" id="ARBA00022840"/>
    </source>
</evidence>
<dbReference type="GO" id="GO:0016887">
    <property type="term" value="F:ATP hydrolysis activity"/>
    <property type="evidence" value="ECO:0007669"/>
    <property type="project" value="InterPro"/>
</dbReference>
<dbReference type="PANTHER" id="PTHR43776:SF7">
    <property type="entry name" value="D,D-DIPEPTIDE TRANSPORT ATP-BINDING PROTEIN DDPF-RELATED"/>
    <property type="match status" value="1"/>
</dbReference>
<evidence type="ECO:0000256" key="1">
    <source>
        <dbReference type="ARBA" id="ARBA00005417"/>
    </source>
</evidence>
<dbReference type="EMBL" id="JACBZD010000001">
    <property type="protein sequence ID" value="NYI04336.1"/>
    <property type="molecule type" value="Genomic_DNA"/>
</dbReference>
<dbReference type="GO" id="GO:0005524">
    <property type="term" value="F:ATP binding"/>
    <property type="evidence" value="ECO:0007669"/>
    <property type="project" value="UniProtKB-KW"/>
</dbReference>
<dbReference type="InterPro" id="IPR017871">
    <property type="entry name" value="ABC_transporter-like_CS"/>
</dbReference>
<dbReference type="GO" id="GO:0055085">
    <property type="term" value="P:transmembrane transport"/>
    <property type="evidence" value="ECO:0007669"/>
    <property type="project" value="UniProtKB-ARBA"/>
</dbReference>
<dbReference type="Gene3D" id="3.40.50.300">
    <property type="entry name" value="P-loop containing nucleotide triphosphate hydrolases"/>
    <property type="match status" value="2"/>
</dbReference>
<keyword evidence="8" id="KW-1185">Reference proteome</keyword>
<dbReference type="AlphaFoldDB" id="A0A852ZPG1"/>
<dbReference type="Pfam" id="PF08352">
    <property type="entry name" value="oligo_HPY"/>
    <property type="match status" value="2"/>
</dbReference>
<dbReference type="PROSITE" id="PS50893">
    <property type="entry name" value="ABC_TRANSPORTER_2"/>
    <property type="match status" value="2"/>
</dbReference>
<evidence type="ECO:0000313" key="7">
    <source>
        <dbReference type="EMBL" id="NYI04336.1"/>
    </source>
</evidence>
<keyword evidence="2" id="KW-0813">Transport</keyword>
<evidence type="ECO:0000259" key="6">
    <source>
        <dbReference type="PROSITE" id="PS50893"/>
    </source>
</evidence>
<evidence type="ECO:0000256" key="2">
    <source>
        <dbReference type="ARBA" id="ARBA00022448"/>
    </source>
</evidence>
<evidence type="ECO:0000256" key="5">
    <source>
        <dbReference type="SAM" id="MobiDB-lite"/>
    </source>
</evidence>
<dbReference type="InterPro" id="IPR003593">
    <property type="entry name" value="AAA+_ATPase"/>
</dbReference>
<dbReference type="GO" id="GO:0015833">
    <property type="term" value="P:peptide transport"/>
    <property type="evidence" value="ECO:0007669"/>
    <property type="project" value="InterPro"/>
</dbReference>
<comment type="caution">
    <text evidence="7">The sequence shown here is derived from an EMBL/GenBank/DDBJ whole genome shotgun (WGS) entry which is preliminary data.</text>
</comment>